<keyword evidence="2" id="KW-1185">Reference proteome</keyword>
<evidence type="ECO:0000313" key="2">
    <source>
        <dbReference type="Proteomes" id="UP000077315"/>
    </source>
</evidence>
<evidence type="ECO:0000313" key="1">
    <source>
        <dbReference type="EMBL" id="OAD80786.1"/>
    </source>
</evidence>
<dbReference type="Proteomes" id="UP000077315">
    <property type="component" value="Unassembled WGS sequence"/>
</dbReference>
<dbReference type="AlphaFoldDB" id="A0A162Q7L8"/>
<dbReference type="RefSeq" id="XP_018298826.1">
    <property type="nucleotide sequence ID" value="XM_018440862.1"/>
</dbReference>
<dbReference type="EMBL" id="KV440971">
    <property type="protein sequence ID" value="OAD80786.1"/>
    <property type="molecule type" value="Genomic_DNA"/>
</dbReference>
<dbReference type="InParanoid" id="A0A162Q7L8"/>
<name>A0A162Q7L8_PHYB8</name>
<dbReference type="VEuPathDB" id="FungiDB:PHYBLDRAFT_61837"/>
<protein>
    <submittedName>
        <fullName evidence="1">Uncharacterized protein</fullName>
    </submittedName>
</protein>
<sequence>MSYILIASFHDSGGQFIQIHSLTSMVHLDPYIKAFFPLITCSPSLSHLFFIKLFQMSTQSILRSKSSSASTSYCEMVDSLEVGFSIEKQVVASCQQHRERSVRFSDVVTINNSAFVMVVNGSKGNQDLSAYQQYNSSSSS</sequence>
<reference evidence="2" key="1">
    <citation type="submission" date="2015-06" db="EMBL/GenBank/DDBJ databases">
        <title>Expansion of signal transduction pathways in fungi by whole-genome duplication.</title>
        <authorList>
            <consortium name="DOE Joint Genome Institute"/>
            <person name="Corrochano L.M."/>
            <person name="Kuo A."/>
            <person name="Marcet-Houben M."/>
            <person name="Polaino S."/>
            <person name="Salamov A."/>
            <person name="Villalobos J.M."/>
            <person name="Alvarez M.I."/>
            <person name="Avalos J."/>
            <person name="Benito E.P."/>
            <person name="Benoit I."/>
            <person name="Burger G."/>
            <person name="Camino L.P."/>
            <person name="Canovas D."/>
            <person name="Cerda-Olmedo E."/>
            <person name="Cheng J.-F."/>
            <person name="Dominguez A."/>
            <person name="Elias M."/>
            <person name="Eslava A.P."/>
            <person name="Glaser F."/>
            <person name="Grimwood J."/>
            <person name="Gutierrez G."/>
            <person name="Heitman J."/>
            <person name="Henrissat B."/>
            <person name="Iturriaga E.A."/>
            <person name="Lang B.F."/>
            <person name="Lavin J.L."/>
            <person name="Lee S."/>
            <person name="Li W."/>
            <person name="Lindquist E."/>
            <person name="Lopez-Garcia S."/>
            <person name="Luque E.M."/>
            <person name="Marcos A.T."/>
            <person name="Martin J."/>
            <person name="McCluskey K."/>
            <person name="Medina H.R."/>
            <person name="Miralles-Duran A."/>
            <person name="Miyazaki A."/>
            <person name="Munoz-Torres E."/>
            <person name="Oguiza J.A."/>
            <person name="Ohm R."/>
            <person name="Olmedo M."/>
            <person name="Orejas M."/>
            <person name="Ortiz-Castellanos L."/>
            <person name="Pisabarro A.G."/>
            <person name="Rodriguez-Romero J."/>
            <person name="Ruiz-Herrera J."/>
            <person name="Ruiz-Vazquez R."/>
            <person name="Sanz C."/>
            <person name="Schackwitz W."/>
            <person name="Schmutz J."/>
            <person name="Shahriari M."/>
            <person name="Shelest E."/>
            <person name="Silva-Franco F."/>
            <person name="Soanes D."/>
            <person name="Syed K."/>
            <person name="Tagua V.G."/>
            <person name="Talbot N.J."/>
            <person name="Thon M."/>
            <person name="De vries R.P."/>
            <person name="Wiebenga A."/>
            <person name="Yadav J.S."/>
            <person name="Braun E.L."/>
            <person name="Baker S."/>
            <person name="Garre V."/>
            <person name="Horwitz B."/>
            <person name="Torres-Martinez S."/>
            <person name="Idnurm A."/>
            <person name="Herrera-Estrella A."/>
            <person name="Gabaldon T."/>
            <person name="Grigoriev I.V."/>
        </authorList>
    </citation>
    <scope>NUCLEOTIDE SEQUENCE [LARGE SCALE GENOMIC DNA]</scope>
    <source>
        <strain evidence="2">NRRL 1555(-)</strain>
    </source>
</reference>
<dbReference type="OrthoDB" id="2298819at2759"/>
<proteinExistence type="predicted"/>
<gene>
    <name evidence="1" type="ORF">PHYBLDRAFT_61837</name>
</gene>
<accession>A0A162Q7L8</accession>
<organism evidence="1 2">
    <name type="scientific">Phycomyces blakesleeanus (strain ATCC 8743b / DSM 1359 / FGSC 10004 / NBRC 33097 / NRRL 1555)</name>
    <dbReference type="NCBI Taxonomy" id="763407"/>
    <lineage>
        <taxon>Eukaryota</taxon>
        <taxon>Fungi</taxon>
        <taxon>Fungi incertae sedis</taxon>
        <taxon>Mucoromycota</taxon>
        <taxon>Mucoromycotina</taxon>
        <taxon>Mucoromycetes</taxon>
        <taxon>Mucorales</taxon>
        <taxon>Phycomycetaceae</taxon>
        <taxon>Phycomyces</taxon>
    </lineage>
</organism>
<dbReference type="GeneID" id="29001768"/>